<dbReference type="InterPro" id="IPR041706">
    <property type="entry name" value="YchF_N"/>
</dbReference>
<gene>
    <name evidence="5" type="ORF">UFOPK2754_03168</name>
</gene>
<dbReference type="InterPro" id="IPR012675">
    <property type="entry name" value="Beta-grasp_dom_sf"/>
</dbReference>
<dbReference type="InterPro" id="IPR031167">
    <property type="entry name" value="G_OBG"/>
</dbReference>
<dbReference type="GO" id="GO:0016887">
    <property type="term" value="F:ATP hydrolysis activity"/>
    <property type="evidence" value="ECO:0007669"/>
    <property type="project" value="InterPro"/>
</dbReference>
<evidence type="ECO:0000256" key="1">
    <source>
        <dbReference type="ARBA" id="ARBA00022723"/>
    </source>
</evidence>
<reference evidence="5" key="1">
    <citation type="submission" date="2020-05" db="EMBL/GenBank/DDBJ databases">
        <authorList>
            <person name="Chiriac C."/>
            <person name="Salcher M."/>
            <person name="Ghai R."/>
            <person name="Kavagutti S V."/>
        </authorList>
    </citation>
    <scope>NUCLEOTIDE SEQUENCE</scope>
</reference>
<dbReference type="HAMAP" id="MF_00944">
    <property type="entry name" value="YchF_OLA1_ATPase"/>
    <property type="match status" value="1"/>
</dbReference>
<keyword evidence="2" id="KW-0547">Nucleotide-binding</keyword>
<dbReference type="NCBIfam" id="TIGR00092">
    <property type="entry name" value="redox-regulated ATPase YchF"/>
    <property type="match status" value="1"/>
</dbReference>
<dbReference type="InterPro" id="IPR006073">
    <property type="entry name" value="GTP-bd"/>
</dbReference>
<organism evidence="5">
    <name type="scientific">freshwater metagenome</name>
    <dbReference type="NCBI Taxonomy" id="449393"/>
    <lineage>
        <taxon>unclassified sequences</taxon>
        <taxon>metagenomes</taxon>
        <taxon>ecological metagenomes</taxon>
    </lineage>
</organism>
<dbReference type="InterPro" id="IPR012676">
    <property type="entry name" value="TGS-like"/>
</dbReference>
<dbReference type="CDD" id="cd04867">
    <property type="entry name" value="TGS_YchF_OLA1"/>
    <property type="match status" value="1"/>
</dbReference>
<dbReference type="SUPFAM" id="SSF52540">
    <property type="entry name" value="P-loop containing nucleoside triphosphate hydrolases"/>
    <property type="match status" value="1"/>
</dbReference>
<dbReference type="Pfam" id="PF06071">
    <property type="entry name" value="YchF-GTPase_C"/>
    <property type="match status" value="1"/>
</dbReference>
<dbReference type="SUPFAM" id="SSF81271">
    <property type="entry name" value="TGS-like"/>
    <property type="match status" value="1"/>
</dbReference>
<evidence type="ECO:0000313" key="5">
    <source>
        <dbReference type="EMBL" id="CAB4772443.1"/>
    </source>
</evidence>
<evidence type="ECO:0000256" key="3">
    <source>
        <dbReference type="ARBA" id="ARBA00022840"/>
    </source>
</evidence>
<dbReference type="PANTHER" id="PTHR23305">
    <property type="entry name" value="OBG GTPASE FAMILY"/>
    <property type="match status" value="1"/>
</dbReference>
<dbReference type="GO" id="GO:0005525">
    <property type="term" value="F:GTP binding"/>
    <property type="evidence" value="ECO:0007669"/>
    <property type="project" value="InterPro"/>
</dbReference>
<dbReference type="EMBL" id="CAEZYR010000194">
    <property type="protein sequence ID" value="CAB4772443.1"/>
    <property type="molecule type" value="Genomic_DNA"/>
</dbReference>
<evidence type="ECO:0000256" key="2">
    <source>
        <dbReference type="ARBA" id="ARBA00022741"/>
    </source>
</evidence>
<keyword evidence="1" id="KW-0479">Metal-binding</keyword>
<dbReference type="PROSITE" id="PS51710">
    <property type="entry name" value="G_OBG"/>
    <property type="match status" value="1"/>
</dbReference>
<dbReference type="GO" id="GO:0005737">
    <property type="term" value="C:cytoplasm"/>
    <property type="evidence" value="ECO:0007669"/>
    <property type="project" value="TreeGrafter"/>
</dbReference>
<accession>A0A6J6VMY0</accession>
<protein>
    <submittedName>
        <fullName evidence="5">Unannotated protein</fullName>
    </submittedName>
</protein>
<dbReference type="PIRSF" id="PIRSF006641">
    <property type="entry name" value="CHP00092"/>
    <property type="match status" value="1"/>
</dbReference>
<dbReference type="InterPro" id="IPR013029">
    <property type="entry name" value="YchF_C"/>
</dbReference>
<dbReference type="Gene3D" id="3.40.50.300">
    <property type="entry name" value="P-loop containing nucleotide triphosphate hydrolases"/>
    <property type="match status" value="1"/>
</dbReference>
<dbReference type="PRINTS" id="PR00326">
    <property type="entry name" value="GTP1OBG"/>
</dbReference>
<dbReference type="InterPro" id="IPR027417">
    <property type="entry name" value="P-loop_NTPase"/>
</dbReference>
<proteinExistence type="inferred from homology"/>
<dbReference type="InterPro" id="IPR023192">
    <property type="entry name" value="TGS-like_dom_sf"/>
</dbReference>
<dbReference type="GO" id="GO:0046872">
    <property type="term" value="F:metal ion binding"/>
    <property type="evidence" value="ECO:0007669"/>
    <property type="project" value="UniProtKB-KW"/>
</dbReference>
<dbReference type="GO" id="GO:0005524">
    <property type="term" value="F:ATP binding"/>
    <property type="evidence" value="ECO:0007669"/>
    <property type="project" value="UniProtKB-KW"/>
</dbReference>
<dbReference type="Pfam" id="PF01926">
    <property type="entry name" value="MMR_HSR1"/>
    <property type="match status" value="1"/>
</dbReference>
<keyword evidence="3" id="KW-0067">ATP-binding</keyword>
<dbReference type="PANTHER" id="PTHR23305:SF18">
    <property type="entry name" value="OBG-TYPE G DOMAIN-CONTAINING PROTEIN"/>
    <property type="match status" value="1"/>
</dbReference>
<name>A0A6J6VMY0_9ZZZZ</name>
<dbReference type="InterPro" id="IPR004396">
    <property type="entry name" value="ATPase_YchF/OLA1"/>
</dbReference>
<dbReference type="Gene3D" id="1.10.150.300">
    <property type="entry name" value="TGS-like domain"/>
    <property type="match status" value="1"/>
</dbReference>
<feature type="domain" description="OBG-type G" evidence="4">
    <location>
        <begin position="2"/>
        <end position="251"/>
    </location>
</feature>
<evidence type="ECO:0000259" key="4">
    <source>
        <dbReference type="PROSITE" id="PS51710"/>
    </source>
</evidence>
<dbReference type="FunFam" id="3.10.20.30:FF:000001">
    <property type="entry name" value="Ribosome-binding ATPase YchF"/>
    <property type="match status" value="1"/>
</dbReference>
<dbReference type="AlphaFoldDB" id="A0A6J6VMY0"/>
<dbReference type="Gene3D" id="3.10.20.30">
    <property type="match status" value="1"/>
</dbReference>
<sequence>MERFGFVGLPNAGKSSLYNALTGASALAAPYAFATVDPNVGVAKVPDDRVDQLAAFSKSKSVIHASVQFTDIGGLVEGAHKGEGLGNRFLANIREVDAIVYVLRAFPDDDVPGPSDPLDALGVLEIELAIGDLDSAEKQLDKRRRMAKAGDKAVLDEVAALEAAVDSLQRGVPVYRSKLTAEQRELLKPVFLLTNKPVLAVVNVGEDQLADLDAIVAPVKAELQIDDVVGACIQLEAEASQLSDEDRTEMLEGLGLGEGALPRFIRAAYHALGLRTYLTTGEKETRAWTFRAGAKAPECAGVIHTDFQRGFIRAETIQWDELLAIGSWSAAKEQGKIRSEGKDYVVQDGDTMEFRFNV</sequence>
<dbReference type="CDD" id="cd01900">
    <property type="entry name" value="YchF"/>
    <property type="match status" value="1"/>
</dbReference>